<reference evidence="1 2" key="1">
    <citation type="submission" date="2019-02" db="EMBL/GenBank/DDBJ databases">
        <title>Deep-cultivation of Planctomycetes and their phenomic and genomic characterization uncovers novel biology.</title>
        <authorList>
            <person name="Wiegand S."/>
            <person name="Jogler M."/>
            <person name="Boedeker C."/>
            <person name="Pinto D."/>
            <person name="Vollmers J."/>
            <person name="Rivas-Marin E."/>
            <person name="Kohn T."/>
            <person name="Peeters S.H."/>
            <person name="Heuer A."/>
            <person name="Rast P."/>
            <person name="Oberbeckmann S."/>
            <person name="Bunk B."/>
            <person name="Jeske O."/>
            <person name="Meyerdierks A."/>
            <person name="Storesund J.E."/>
            <person name="Kallscheuer N."/>
            <person name="Luecker S."/>
            <person name="Lage O.M."/>
            <person name="Pohl T."/>
            <person name="Merkel B.J."/>
            <person name="Hornburger P."/>
            <person name="Mueller R.-W."/>
            <person name="Bruemmer F."/>
            <person name="Labrenz M."/>
            <person name="Spormann A.M."/>
            <person name="Op den Camp H."/>
            <person name="Overmann J."/>
            <person name="Amann R."/>
            <person name="Jetten M.S.M."/>
            <person name="Mascher T."/>
            <person name="Medema M.H."/>
            <person name="Devos D.P."/>
            <person name="Kaster A.-K."/>
            <person name="Ovreas L."/>
            <person name="Rohde M."/>
            <person name="Galperin M.Y."/>
            <person name="Jogler C."/>
        </authorList>
    </citation>
    <scope>NUCLEOTIDE SEQUENCE [LARGE SCALE GENOMIC DNA]</scope>
    <source>
        <strain evidence="1 2">Pan241w</strain>
    </source>
</reference>
<dbReference type="KEGG" id="gaz:Pan241w_00170"/>
<dbReference type="Proteomes" id="UP000317171">
    <property type="component" value="Chromosome"/>
</dbReference>
<organism evidence="1 2">
    <name type="scientific">Gimesia alba</name>
    <dbReference type="NCBI Taxonomy" id="2527973"/>
    <lineage>
        <taxon>Bacteria</taxon>
        <taxon>Pseudomonadati</taxon>
        <taxon>Planctomycetota</taxon>
        <taxon>Planctomycetia</taxon>
        <taxon>Planctomycetales</taxon>
        <taxon>Planctomycetaceae</taxon>
        <taxon>Gimesia</taxon>
    </lineage>
</organism>
<gene>
    <name evidence="1" type="ORF">Pan241w_00170</name>
</gene>
<accession>A0A517R7V1</accession>
<sequence>MNQLDKLVLDTLHARRCKRQGCFVTNEAGIELLKCDQSALPVIESILCEVVEPELKNLTDQQAIDLAKQLKVDVENVSIIPFHSLDYVLGAYFVIGIKCAQEARIYQFLNQRGDRLLAKALATSPVFLTKMESGYNFGVAPTQSLAAFIEQHCSSDSERIRKAATRALRFLEMPTEK</sequence>
<dbReference type="AlphaFoldDB" id="A0A517R7V1"/>
<evidence type="ECO:0000313" key="1">
    <source>
        <dbReference type="EMBL" id="QDT39964.1"/>
    </source>
</evidence>
<evidence type="ECO:0000313" key="2">
    <source>
        <dbReference type="Proteomes" id="UP000317171"/>
    </source>
</evidence>
<dbReference type="RefSeq" id="WP_145209122.1">
    <property type="nucleotide sequence ID" value="NZ_CP036269.1"/>
</dbReference>
<name>A0A517R7V1_9PLAN</name>
<dbReference type="OrthoDB" id="9821597at2"/>
<proteinExistence type="predicted"/>
<dbReference type="EMBL" id="CP036269">
    <property type="protein sequence ID" value="QDT39964.1"/>
    <property type="molecule type" value="Genomic_DNA"/>
</dbReference>
<keyword evidence="2" id="KW-1185">Reference proteome</keyword>
<protein>
    <submittedName>
        <fullName evidence="1">Uncharacterized protein</fullName>
    </submittedName>
</protein>